<reference evidence="1 2" key="1">
    <citation type="submission" date="2017-06" db="EMBL/GenBank/DDBJ databases">
        <title>Cultured bacterium strain Saccharothrix yanglingensis Hhs.015.</title>
        <authorList>
            <person name="Xia Y."/>
        </authorList>
    </citation>
    <scope>NUCLEOTIDE SEQUENCE [LARGE SCALE GENOMIC DNA]</scope>
    <source>
        <strain evidence="1 2">Hhs.015</strain>
    </source>
</reference>
<gene>
    <name evidence="1" type="ORF">CKY47_08285</name>
</gene>
<dbReference type="InterPro" id="IPR020915">
    <property type="entry name" value="UPF0311"/>
</dbReference>
<proteinExistence type="predicted"/>
<dbReference type="EMBL" id="NSDM01000003">
    <property type="protein sequence ID" value="MDQ2583975.1"/>
    <property type="molecule type" value="Genomic_DNA"/>
</dbReference>
<dbReference type="Pfam" id="PF11578">
    <property type="entry name" value="DUF3237"/>
    <property type="match status" value="1"/>
</dbReference>
<comment type="caution">
    <text evidence="1">The sequence shown here is derived from an EMBL/GenBank/DDBJ whole genome shotgun (WGS) entry which is preliminary data.</text>
</comment>
<accession>A0ABU0WVT9</accession>
<sequence>MTEPALELVARLRVLIGEPVDAGPVPGGRRHVIPITGGSADGPLITGEVLPIGADWSLVRADGVPEVSARYLVRTGDGTILTVTNHGTITVDGGVPRGLTTPRVEAPAGPHAWLDDAVLVGTLGPLLDDGRPVGVSLAFHRAVLR</sequence>
<name>A0ABU0WVT9_9PSEU</name>
<dbReference type="RefSeq" id="WP_306745098.1">
    <property type="nucleotide sequence ID" value="NZ_NSDM01000003.1"/>
</dbReference>
<dbReference type="Proteomes" id="UP001225605">
    <property type="component" value="Unassembled WGS sequence"/>
</dbReference>
<evidence type="ECO:0000313" key="2">
    <source>
        <dbReference type="Proteomes" id="UP001225605"/>
    </source>
</evidence>
<dbReference type="PANTHER" id="PTHR37315">
    <property type="entry name" value="UPF0311 PROTEIN BLR7842"/>
    <property type="match status" value="1"/>
</dbReference>
<organism evidence="1 2">
    <name type="scientific">Saccharothrix yanglingensis</name>
    <dbReference type="NCBI Taxonomy" id="659496"/>
    <lineage>
        <taxon>Bacteria</taxon>
        <taxon>Bacillati</taxon>
        <taxon>Actinomycetota</taxon>
        <taxon>Actinomycetes</taxon>
        <taxon>Pseudonocardiales</taxon>
        <taxon>Pseudonocardiaceae</taxon>
        <taxon>Saccharothrix</taxon>
    </lineage>
</organism>
<evidence type="ECO:0000313" key="1">
    <source>
        <dbReference type="EMBL" id="MDQ2583975.1"/>
    </source>
</evidence>
<dbReference type="PANTHER" id="PTHR37315:SF1">
    <property type="entry name" value="UPF0311 PROTEIN BLR7842"/>
    <property type="match status" value="1"/>
</dbReference>
<dbReference type="Gene3D" id="2.40.160.20">
    <property type="match status" value="1"/>
</dbReference>
<keyword evidence="2" id="KW-1185">Reference proteome</keyword>
<protein>
    <submittedName>
        <fullName evidence="1">Uncharacterized protein</fullName>
    </submittedName>
</protein>